<name>A0A830HVP0_9CHLO</name>
<keyword evidence="4" id="KW-1185">Reference proteome</keyword>
<dbReference type="OrthoDB" id="407721at2759"/>
<dbReference type="CDD" id="cd00063">
    <property type="entry name" value="FN3"/>
    <property type="match status" value="1"/>
</dbReference>
<proteinExistence type="predicted"/>
<gene>
    <name evidence="3" type="ORF">PPROV_000993200</name>
</gene>
<dbReference type="Gene3D" id="3.60.21.10">
    <property type="match status" value="1"/>
</dbReference>
<feature type="domain" description="Fibronectin type-III" evidence="2">
    <location>
        <begin position="59"/>
        <end position="167"/>
    </location>
</feature>
<comment type="caution">
    <text evidence="3">The sequence shown here is derived from an EMBL/GenBank/DDBJ whole genome shotgun (WGS) entry which is preliminary data.</text>
</comment>
<sequence>MVVVVSTMMISQAVGLMKRMVVLVFLVMAAVGMITVASAASPVLVTRGPYLDSVSSNEATVRIATTATGGGFGVGVSFGMPPSASPAAAGDGVHIKYRKRSATSSSTTTTNESPVNKATAKPTTSGEYAFTLSSLQPNTIYEYQVVLPNNGGGGAAAFPFAFRTYPSTSASSSYPITLWAIGDSGEGSPTAKETVDRFLKDQQLIPWHATLALGDNAYQIGSAPEYDTKFFRMFGAALALAPVSATVGNHEAIANRLGMERGAHFDRFGRTSSGSLKPPQAPSNDIQQFLLRGGGAAAAASSSKSNGGGGSQLYHSFDIGRGVHVISIDSQHTAILPNGDPNFAKFQKWLVDDLERTTADWIVVYMHHPLFSKGHHDTTRDSDHKYSILRQRLVPVFDKHGVDIVLSGHSHAYERTTSALFNNERVQDSADGDCLDVTSGTAYVVTGSASKKNPGQFNHPLMGVGLFESGSVILRAESPQRMNVRFLSNEGDGDEFQIVKGSGASCDGDSSEVRTLSLASQNLQEVEMKRNGVWRERVPSGRFGVRPSKRSSTASPVPATTASYYARVLG</sequence>
<dbReference type="InterPro" id="IPR013783">
    <property type="entry name" value="Ig-like_fold"/>
</dbReference>
<evidence type="ECO:0000259" key="2">
    <source>
        <dbReference type="PROSITE" id="PS50853"/>
    </source>
</evidence>
<dbReference type="InterPro" id="IPR003961">
    <property type="entry name" value="FN3_dom"/>
</dbReference>
<dbReference type="Gene3D" id="2.60.40.10">
    <property type="entry name" value="Immunoglobulins"/>
    <property type="match status" value="1"/>
</dbReference>
<dbReference type="Proteomes" id="UP000660262">
    <property type="component" value="Unassembled WGS sequence"/>
</dbReference>
<dbReference type="Pfam" id="PF00149">
    <property type="entry name" value="Metallophos"/>
    <property type="match status" value="1"/>
</dbReference>
<dbReference type="InterPro" id="IPR029052">
    <property type="entry name" value="Metallo-depent_PP-like"/>
</dbReference>
<feature type="compositionally biased region" description="Low complexity" evidence="1">
    <location>
        <begin position="102"/>
        <end position="113"/>
    </location>
</feature>
<reference evidence="3" key="1">
    <citation type="submission" date="2020-10" db="EMBL/GenBank/DDBJ databases">
        <title>Unveiling of a novel bifunctional photoreceptor, Dualchrome1, isolated from a cosmopolitan green alga.</title>
        <authorList>
            <person name="Suzuki S."/>
            <person name="Kawachi M."/>
        </authorList>
    </citation>
    <scope>NUCLEOTIDE SEQUENCE</scope>
    <source>
        <strain evidence="3">NIES 2893</strain>
    </source>
</reference>
<evidence type="ECO:0000256" key="1">
    <source>
        <dbReference type="SAM" id="MobiDB-lite"/>
    </source>
</evidence>
<dbReference type="PANTHER" id="PTHR45867:SF3">
    <property type="entry name" value="ACID PHOSPHATASE TYPE 7"/>
    <property type="match status" value="1"/>
</dbReference>
<dbReference type="AlphaFoldDB" id="A0A830HVP0"/>
<accession>A0A830HVP0</accession>
<dbReference type="PANTHER" id="PTHR45867">
    <property type="entry name" value="PURPLE ACID PHOSPHATASE"/>
    <property type="match status" value="1"/>
</dbReference>
<dbReference type="SUPFAM" id="SSF49265">
    <property type="entry name" value="Fibronectin type III"/>
    <property type="match status" value="1"/>
</dbReference>
<organism evidence="3 4">
    <name type="scientific">Pycnococcus provasolii</name>
    <dbReference type="NCBI Taxonomy" id="41880"/>
    <lineage>
        <taxon>Eukaryota</taxon>
        <taxon>Viridiplantae</taxon>
        <taxon>Chlorophyta</taxon>
        <taxon>Pseudoscourfieldiophyceae</taxon>
        <taxon>Pseudoscourfieldiales</taxon>
        <taxon>Pycnococcaceae</taxon>
        <taxon>Pycnococcus</taxon>
    </lineage>
</organism>
<dbReference type="EMBL" id="BNJQ01000033">
    <property type="protein sequence ID" value="GHP11202.1"/>
    <property type="molecule type" value="Genomic_DNA"/>
</dbReference>
<dbReference type="InterPro" id="IPR036116">
    <property type="entry name" value="FN3_sf"/>
</dbReference>
<feature type="region of interest" description="Disordered" evidence="1">
    <location>
        <begin position="99"/>
        <end position="121"/>
    </location>
</feature>
<evidence type="ECO:0000313" key="4">
    <source>
        <dbReference type="Proteomes" id="UP000660262"/>
    </source>
</evidence>
<dbReference type="PROSITE" id="PS50853">
    <property type="entry name" value="FN3"/>
    <property type="match status" value="1"/>
</dbReference>
<dbReference type="SUPFAM" id="SSF56300">
    <property type="entry name" value="Metallo-dependent phosphatases"/>
    <property type="match status" value="1"/>
</dbReference>
<dbReference type="GO" id="GO:0016787">
    <property type="term" value="F:hydrolase activity"/>
    <property type="evidence" value="ECO:0007669"/>
    <property type="project" value="InterPro"/>
</dbReference>
<protein>
    <recommendedName>
        <fullName evidence="2">Fibronectin type-III domain-containing protein</fullName>
    </recommendedName>
</protein>
<dbReference type="InterPro" id="IPR004843">
    <property type="entry name" value="Calcineurin-like_PHP"/>
</dbReference>
<evidence type="ECO:0000313" key="3">
    <source>
        <dbReference type="EMBL" id="GHP11202.1"/>
    </source>
</evidence>